<dbReference type="OrthoDB" id="1435746at2759"/>
<organism evidence="1 2">
    <name type="scientific">Mucuna pruriens</name>
    <name type="common">Velvet bean</name>
    <name type="synonym">Dolichos pruriens</name>
    <dbReference type="NCBI Taxonomy" id="157652"/>
    <lineage>
        <taxon>Eukaryota</taxon>
        <taxon>Viridiplantae</taxon>
        <taxon>Streptophyta</taxon>
        <taxon>Embryophyta</taxon>
        <taxon>Tracheophyta</taxon>
        <taxon>Spermatophyta</taxon>
        <taxon>Magnoliopsida</taxon>
        <taxon>eudicotyledons</taxon>
        <taxon>Gunneridae</taxon>
        <taxon>Pentapetalae</taxon>
        <taxon>rosids</taxon>
        <taxon>fabids</taxon>
        <taxon>Fabales</taxon>
        <taxon>Fabaceae</taxon>
        <taxon>Papilionoideae</taxon>
        <taxon>50 kb inversion clade</taxon>
        <taxon>NPAAA clade</taxon>
        <taxon>indigoferoid/millettioid clade</taxon>
        <taxon>Phaseoleae</taxon>
        <taxon>Mucuna</taxon>
    </lineage>
</organism>
<protein>
    <submittedName>
        <fullName evidence="1">Uncharacterized protein</fullName>
    </submittedName>
</protein>
<dbReference type="EMBL" id="QJKJ01000528">
    <property type="protein sequence ID" value="RDY12113.1"/>
    <property type="molecule type" value="Genomic_DNA"/>
</dbReference>
<dbReference type="AlphaFoldDB" id="A0A371IAP3"/>
<evidence type="ECO:0000313" key="2">
    <source>
        <dbReference type="Proteomes" id="UP000257109"/>
    </source>
</evidence>
<keyword evidence="2" id="KW-1185">Reference proteome</keyword>
<accession>A0A371IAP3</accession>
<dbReference type="Proteomes" id="UP000257109">
    <property type="component" value="Unassembled WGS sequence"/>
</dbReference>
<name>A0A371IAP3_MUCPR</name>
<feature type="non-terminal residue" evidence="1">
    <location>
        <position position="1"/>
    </location>
</feature>
<comment type="caution">
    <text evidence="1">The sequence shown here is derived from an EMBL/GenBank/DDBJ whole genome shotgun (WGS) entry which is preliminary data.</text>
</comment>
<evidence type="ECO:0000313" key="1">
    <source>
        <dbReference type="EMBL" id="RDY12113.1"/>
    </source>
</evidence>
<dbReference type="STRING" id="157652.A0A371IAP3"/>
<proteinExistence type="predicted"/>
<gene>
    <name evidence="1" type="ORF">CR513_03138</name>
</gene>
<sequence>MDCEVLENLVKMTSLYTTFTMSCQFISELQILMHMNCIIPEWWKMYGAHTPHLQNLTIKIHLKKRNRLEHQKLQELIYIVRELGGDGEDVEDEMVFDDVLTGRNVANATETAKPLKYTRKQTQIQRANLQ</sequence>
<reference evidence="1" key="1">
    <citation type="submission" date="2018-05" db="EMBL/GenBank/DDBJ databases">
        <title>Draft genome of Mucuna pruriens seed.</title>
        <authorList>
            <person name="Nnadi N.E."/>
            <person name="Vos R."/>
            <person name="Hasami M.H."/>
            <person name="Devisetty U.K."/>
            <person name="Aguiy J.C."/>
        </authorList>
    </citation>
    <scope>NUCLEOTIDE SEQUENCE [LARGE SCALE GENOMIC DNA]</scope>
    <source>
        <strain evidence="1">JCA_2017</strain>
    </source>
</reference>